<dbReference type="InterPro" id="IPR027417">
    <property type="entry name" value="P-loop_NTPase"/>
</dbReference>
<dbReference type="InterPro" id="IPR015860">
    <property type="entry name" value="ABC_transpr_TagH-like"/>
</dbReference>
<organism evidence="6 7">
    <name type="scientific">Agrococcus jenensis</name>
    <dbReference type="NCBI Taxonomy" id="46353"/>
    <lineage>
        <taxon>Bacteria</taxon>
        <taxon>Bacillati</taxon>
        <taxon>Actinomycetota</taxon>
        <taxon>Actinomycetes</taxon>
        <taxon>Micrococcales</taxon>
        <taxon>Microbacteriaceae</taxon>
        <taxon>Agrococcus</taxon>
    </lineage>
</organism>
<accession>A0A3N2APC2</accession>
<evidence type="ECO:0000256" key="1">
    <source>
        <dbReference type="ARBA" id="ARBA00005417"/>
    </source>
</evidence>
<dbReference type="PANTHER" id="PTHR46743:SF2">
    <property type="entry name" value="TEICHOIC ACIDS EXPORT ATP-BINDING PROTEIN TAGH"/>
    <property type="match status" value="1"/>
</dbReference>
<dbReference type="GO" id="GO:0005524">
    <property type="term" value="F:ATP binding"/>
    <property type="evidence" value="ECO:0007669"/>
    <property type="project" value="UniProtKB-KW"/>
</dbReference>
<dbReference type="EMBL" id="RKHJ01000001">
    <property type="protein sequence ID" value="ROR64904.1"/>
    <property type="molecule type" value="Genomic_DNA"/>
</dbReference>
<dbReference type="Pfam" id="PF00005">
    <property type="entry name" value="ABC_tran"/>
    <property type="match status" value="1"/>
</dbReference>
<reference evidence="6 7" key="1">
    <citation type="submission" date="2018-11" db="EMBL/GenBank/DDBJ databases">
        <title>Sequencing the genomes of 1000 actinobacteria strains.</title>
        <authorList>
            <person name="Klenk H.-P."/>
        </authorList>
    </citation>
    <scope>NUCLEOTIDE SEQUENCE [LARGE SCALE GENOMIC DNA]</scope>
    <source>
        <strain evidence="6 7">DSM 9580</strain>
    </source>
</reference>
<proteinExistence type="inferred from homology"/>
<dbReference type="SUPFAM" id="SSF52540">
    <property type="entry name" value="P-loop containing nucleoside triphosphate hydrolases"/>
    <property type="match status" value="1"/>
</dbReference>
<gene>
    <name evidence="6" type="ORF">EDD26_0256</name>
</gene>
<evidence type="ECO:0000256" key="2">
    <source>
        <dbReference type="ARBA" id="ARBA00022448"/>
    </source>
</evidence>
<dbReference type="AlphaFoldDB" id="A0A3N2APC2"/>
<dbReference type="RefSeq" id="WP_123696057.1">
    <property type="nucleotide sequence ID" value="NZ_RKHJ01000001.1"/>
</dbReference>
<name>A0A3N2APC2_9MICO</name>
<feature type="domain" description="ABC transporter" evidence="5">
    <location>
        <begin position="25"/>
        <end position="247"/>
    </location>
</feature>
<dbReference type="Gene3D" id="3.40.50.300">
    <property type="entry name" value="P-loop containing nucleotide triphosphate hydrolases"/>
    <property type="match status" value="1"/>
</dbReference>
<dbReference type="GO" id="GO:0140359">
    <property type="term" value="F:ABC-type transporter activity"/>
    <property type="evidence" value="ECO:0007669"/>
    <property type="project" value="InterPro"/>
</dbReference>
<comment type="caution">
    <text evidence="6">The sequence shown here is derived from an EMBL/GenBank/DDBJ whole genome shotgun (WGS) entry which is preliminary data.</text>
</comment>
<dbReference type="GO" id="GO:0016020">
    <property type="term" value="C:membrane"/>
    <property type="evidence" value="ECO:0007669"/>
    <property type="project" value="InterPro"/>
</dbReference>
<dbReference type="InterPro" id="IPR003439">
    <property type="entry name" value="ABC_transporter-like_ATP-bd"/>
</dbReference>
<protein>
    <submittedName>
        <fullName evidence="6">ABC-2 type transport system ATP-binding protein</fullName>
    </submittedName>
</protein>
<dbReference type="PANTHER" id="PTHR46743">
    <property type="entry name" value="TEICHOIC ACIDS EXPORT ATP-BINDING PROTEIN TAGH"/>
    <property type="match status" value="1"/>
</dbReference>
<evidence type="ECO:0000256" key="3">
    <source>
        <dbReference type="ARBA" id="ARBA00022741"/>
    </source>
</evidence>
<keyword evidence="4 6" id="KW-0067">ATP-binding</keyword>
<evidence type="ECO:0000313" key="6">
    <source>
        <dbReference type="EMBL" id="ROR64904.1"/>
    </source>
</evidence>
<dbReference type="GO" id="GO:0016887">
    <property type="term" value="F:ATP hydrolysis activity"/>
    <property type="evidence" value="ECO:0007669"/>
    <property type="project" value="InterPro"/>
</dbReference>
<evidence type="ECO:0000313" key="7">
    <source>
        <dbReference type="Proteomes" id="UP000275456"/>
    </source>
</evidence>
<keyword evidence="2" id="KW-0813">Transport</keyword>
<dbReference type="InterPro" id="IPR029439">
    <property type="entry name" value="Wzt_C"/>
</dbReference>
<evidence type="ECO:0000259" key="5">
    <source>
        <dbReference type="PROSITE" id="PS50893"/>
    </source>
</evidence>
<keyword evidence="7" id="KW-1185">Reference proteome</keyword>
<evidence type="ECO:0000256" key="4">
    <source>
        <dbReference type="ARBA" id="ARBA00022840"/>
    </source>
</evidence>
<dbReference type="Proteomes" id="UP000275456">
    <property type="component" value="Unassembled WGS sequence"/>
</dbReference>
<sequence length="400" mass="43406">MSEPAVSVDHVSKHFRVYSDRNQSLKATVLSGRRAKYQSFEALKDVTFDVPQGTTFGLLGRNGSGKSTLLKCMARILNPNSGSITTRGRVAAMLEVGSGFHPELSGRENVYLNGSILGMSRQEIDRKFDQIVDFSGVEPFIDQPVKNYSSGMYVRLGFAVSIHVEPDVLLVDEVLAVGDMEFQDKCLDKFAQFRDEGRTVVVVSHGVEQMRSFCDQAAWLDHGTLQAIGDASDIVDRYSDVGHGAEEAAGGGKRYGTGEIRIDDIHLLDAEGQPIESAPTGSAVALRLRYTARQRVERPVFGVSLATAGGKHLWSYDGIAAGAVPDSIDAGSGSLDIRIDRLALMPDLFDVNADVKDHHKTRTFDALERSLRFQVTSGSPRAAGGSMVLDASMTMPMTES</sequence>
<dbReference type="SMART" id="SM00382">
    <property type="entry name" value="AAA"/>
    <property type="match status" value="1"/>
</dbReference>
<dbReference type="CDD" id="cd03220">
    <property type="entry name" value="ABC_KpsT_Wzt"/>
    <property type="match status" value="1"/>
</dbReference>
<dbReference type="InterPro" id="IPR050683">
    <property type="entry name" value="Bact_Polysacc_Export_ATP-bd"/>
</dbReference>
<dbReference type="InterPro" id="IPR003593">
    <property type="entry name" value="AAA+_ATPase"/>
</dbReference>
<dbReference type="PROSITE" id="PS50893">
    <property type="entry name" value="ABC_TRANSPORTER_2"/>
    <property type="match status" value="1"/>
</dbReference>
<dbReference type="OrthoDB" id="9778870at2"/>
<comment type="similarity">
    <text evidence="1">Belongs to the ABC transporter superfamily.</text>
</comment>
<dbReference type="Gene3D" id="2.70.50.60">
    <property type="entry name" value="abc- transporter (atp binding component) like domain"/>
    <property type="match status" value="1"/>
</dbReference>
<dbReference type="CDD" id="cd10147">
    <property type="entry name" value="Wzt_C-like"/>
    <property type="match status" value="1"/>
</dbReference>
<dbReference type="Pfam" id="PF14524">
    <property type="entry name" value="Wzt_C"/>
    <property type="match status" value="1"/>
</dbReference>
<keyword evidence="3" id="KW-0547">Nucleotide-binding</keyword>